<protein>
    <submittedName>
        <fullName evidence="2">Flavodoxin</fullName>
    </submittedName>
</protein>
<evidence type="ECO:0000313" key="2">
    <source>
        <dbReference type="EMBL" id="OHV20234.1"/>
    </source>
</evidence>
<accession>A0A1S1PJN6</accession>
<dbReference type="Proteomes" id="UP000179769">
    <property type="component" value="Unassembled WGS sequence"/>
</dbReference>
<proteinExistence type="predicted"/>
<feature type="region of interest" description="Disordered" evidence="1">
    <location>
        <begin position="1"/>
        <end position="20"/>
    </location>
</feature>
<comment type="caution">
    <text evidence="2">The sequence shown here is derived from an EMBL/GenBank/DDBJ whole genome shotgun (WGS) entry which is preliminary data.</text>
</comment>
<organism evidence="2 3">
    <name type="scientific">Parafrankia soli</name>
    <dbReference type="NCBI Taxonomy" id="2599596"/>
    <lineage>
        <taxon>Bacteria</taxon>
        <taxon>Bacillati</taxon>
        <taxon>Actinomycetota</taxon>
        <taxon>Actinomycetes</taxon>
        <taxon>Frankiales</taxon>
        <taxon>Frankiaceae</taxon>
        <taxon>Parafrankia</taxon>
    </lineage>
</organism>
<gene>
    <name evidence="2" type="ORF">BBK14_08305</name>
</gene>
<name>A0A1S1PJN6_9ACTN</name>
<evidence type="ECO:0000256" key="1">
    <source>
        <dbReference type="SAM" id="MobiDB-lite"/>
    </source>
</evidence>
<dbReference type="AlphaFoldDB" id="A0A1S1PJN6"/>
<reference evidence="3" key="1">
    <citation type="submission" date="2016-07" db="EMBL/GenBank/DDBJ databases">
        <title>Frankia sp. NRRL B-16219 Genome sequencing.</title>
        <authorList>
            <person name="Ghodhbane-Gtari F."/>
            <person name="Swanson E."/>
            <person name="Gueddou A."/>
            <person name="Louati M."/>
            <person name="Nouioui I."/>
            <person name="Hezbri K."/>
            <person name="Abebe-Akele F."/>
            <person name="Simpson S."/>
            <person name="Morris K."/>
            <person name="Thomas K."/>
            <person name="Gtari M."/>
            <person name="Tisa L.S."/>
        </authorList>
    </citation>
    <scope>NUCLEOTIDE SEQUENCE [LARGE SCALE GENOMIC DNA]</scope>
    <source>
        <strain evidence="3">NRRL B-16219</strain>
    </source>
</reference>
<keyword evidence="3" id="KW-1185">Reference proteome</keyword>
<dbReference type="EMBL" id="MAXA01000268">
    <property type="protein sequence ID" value="OHV20234.1"/>
    <property type="molecule type" value="Genomic_DNA"/>
</dbReference>
<feature type="compositionally biased region" description="Basic and acidic residues" evidence="1">
    <location>
        <begin position="1"/>
        <end position="15"/>
    </location>
</feature>
<evidence type="ECO:0000313" key="3">
    <source>
        <dbReference type="Proteomes" id="UP000179769"/>
    </source>
</evidence>
<sequence>MAAASDKDSSSDRQPHCLVSRGNSDIAGAVRGVETITTGLRWKRLREPITIVGELIAADREACWDLGATAPRAL</sequence>